<dbReference type="Pfam" id="PF07833">
    <property type="entry name" value="Cu_amine_oxidN1"/>
    <property type="match status" value="1"/>
</dbReference>
<reference evidence="2 3" key="1">
    <citation type="submission" date="2017-06" db="EMBL/GenBank/DDBJ databases">
        <title>Draft genome sequence of anaerobic fermentative bacterium Anaeromicrobium sediminis DY2726D isolated from West Pacific Ocean sediments.</title>
        <authorList>
            <person name="Zeng X."/>
        </authorList>
    </citation>
    <scope>NUCLEOTIDE SEQUENCE [LARGE SCALE GENOMIC DNA]</scope>
    <source>
        <strain evidence="2 3">DY2726D</strain>
    </source>
</reference>
<sequence>INGRVCVPLGEFIRDIGGSVSYDGATRTIQISQGETDLEFVQGSSTAKLDGEPIAMDHYTIDGRVMIPIRFIGETLGLDVEWDGDTKTVILTDETNSEQIAKIEGIAQNGDASSITIEDIKDAGVTESKVLDGNLLAYQAAIVAAEDGALNTKAKIEDMVDGVNLAQAAVKRDAIAKIEGIAKNGDASSITIKDIKDAGVTVSKVLDGNLSAYQAAIAAVADGGLDTIAKIEDMVDIVNSVLE</sequence>
<dbReference type="InterPro" id="IPR036582">
    <property type="entry name" value="Mao_N_sf"/>
</dbReference>
<proteinExistence type="predicted"/>
<dbReference type="RefSeq" id="WP_141228288.1">
    <property type="nucleotide sequence ID" value="NZ_NIBG01000001.1"/>
</dbReference>
<feature type="domain" description="Copper amine oxidase-like N-terminal" evidence="1">
    <location>
        <begin position="2"/>
        <end position="91"/>
    </location>
</feature>
<dbReference type="Gene3D" id="3.30.457.10">
    <property type="entry name" value="Copper amine oxidase-like, N-terminal domain"/>
    <property type="match status" value="1"/>
</dbReference>
<dbReference type="InterPro" id="IPR012854">
    <property type="entry name" value="Cu_amine_oxidase-like_N"/>
</dbReference>
<protein>
    <recommendedName>
        <fullName evidence="1">Copper amine oxidase-like N-terminal domain-containing protein</fullName>
    </recommendedName>
</protein>
<organism evidence="2 3">
    <name type="scientific">Anaeromicrobium sediminis</name>
    <dbReference type="NCBI Taxonomy" id="1478221"/>
    <lineage>
        <taxon>Bacteria</taxon>
        <taxon>Bacillati</taxon>
        <taxon>Bacillota</taxon>
        <taxon>Clostridia</taxon>
        <taxon>Peptostreptococcales</taxon>
        <taxon>Thermotaleaceae</taxon>
        <taxon>Anaeromicrobium</taxon>
    </lineage>
</organism>
<dbReference type="SUPFAM" id="SSF55383">
    <property type="entry name" value="Copper amine oxidase, domain N"/>
    <property type="match status" value="1"/>
</dbReference>
<name>A0A267MN67_9FIRM</name>
<dbReference type="AlphaFoldDB" id="A0A267MN67"/>
<evidence type="ECO:0000313" key="2">
    <source>
        <dbReference type="EMBL" id="PAB60852.1"/>
    </source>
</evidence>
<keyword evidence="3" id="KW-1185">Reference proteome</keyword>
<accession>A0A267MN67</accession>
<comment type="caution">
    <text evidence="2">The sequence shown here is derived from an EMBL/GenBank/DDBJ whole genome shotgun (WGS) entry which is preliminary data.</text>
</comment>
<dbReference type="OrthoDB" id="2379109at2"/>
<dbReference type="EMBL" id="NIBG01000001">
    <property type="protein sequence ID" value="PAB60852.1"/>
    <property type="molecule type" value="Genomic_DNA"/>
</dbReference>
<dbReference type="Proteomes" id="UP000216024">
    <property type="component" value="Unassembled WGS sequence"/>
</dbReference>
<evidence type="ECO:0000259" key="1">
    <source>
        <dbReference type="Pfam" id="PF07833"/>
    </source>
</evidence>
<gene>
    <name evidence="2" type="ORF">CCE28_00005</name>
</gene>
<feature type="non-terminal residue" evidence="2">
    <location>
        <position position="1"/>
    </location>
</feature>
<evidence type="ECO:0000313" key="3">
    <source>
        <dbReference type="Proteomes" id="UP000216024"/>
    </source>
</evidence>